<dbReference type="Proteomes" id="UP000092598">
    <property type="component" value="Chromosome"/>
</dbReference>
<dbReference type="KEGG" id="sls:SLINC_6135"/>
<dbReference type="RefSeq" id="WP_067440709.1">
    <property type="nucleotide sequence ID" value="NZ_CP016438.1"/>
</dbReference>
<name>A0A1B1MIE0_STRLN</name>
<evidence type="ECO:0000313" key="2">
    <source>
        <dbReference type="Proteomes" id="UP000092598"/>
    </source>
</evidence>
<keyword evidence="2" id="KW-1185">Reference proteome</keyword>
<sequence length="203" mass="20731">MLTELNILLLGLSAVLLGVACIKADRVRAWRAGINPSATELPDSAFTVARTLLVVMAALGVFTAVQGFGVSDDSQWSDDELTSAVQGATASLDGSFTYGDPLEDASADFDGDAYATTLEDEIVEHGGKDAPGFGVDAALSATTGSDGASFLVTADGASESHCVVVRRAHSGNVETVAPGLSGDAARVVQPKYTFAVSNRAGTC</sequence>
<accession>A0A1B1MIE0</accession>
<dbReference type="PATRIC" id="fig|1915.4.peg.6789"/>
<dbReference type="AlphaFoldDB" id="A0A1B1MIE0"/>
<proteinExistence type="predicted"/>
<organism evidence="1 2">
    <name type="scientific">Streptomyces lincolnensis</name>
    <dbReference type="NCBI Taxonomy" id="1915"/>
    <lineage>
        <taxon>Bacteria</taxon>
        <taxon>Bacillati</taxon>
        <taxon>Actinomycetota</taxon>
        <taxon>Actinomycetes</taxon>
        <taxon>Kitasatosporales</taxon>
        <taxon>Streptomycetaceae</taxon>
        <taxon>Streptomyces</taxon>
    </lineage>
</organism>
<reference evidence="1 2" key="1">
    <citation type="submission" date="2016-07" db="EMBL/GenBank/DDBJ databases">
        <title>Enhancement of antibiotic productionsby engineered nitrateutilization in actinobacteria.</title>
        <authorList>
            <person name="Meng S.C."/>
        </authorList>
    </citation>
    <scope>NUCLEOTIDE SEQUENCE [LARGE SCALE GENOMIC DNA]</scope>
    <source>
        <strain evidence="1 2">NRRL 2936</strain>
    </source>
</reference>
<gene>
    <name evidence="1" type="ORF">SLINC_6135</name>
</gene>
<dbReference type="STRING" id="1915.SLINC_6135"/>
<dbReference type="EMBL" id="CP016438">
    <property type="protein sequence ID" value="ANS68359.1"/>
    <property type="molecule type" value="Genomic_DNA"/>
</dbReference>
<evidence type="ECO:0000313" key="1">
    <source>
        <dbReference type="EMBL" id="ANS68359.1"/>
    </source>
</evidence>
<protein>
    <submittedName>
        <fullName evidence="1">Uncharacterized protein</fullName>
    </submittedName>
</protein>